<dbReference type="Proteomes" id="UP000075635">
    <property type="component" value="Unassembled WGS sequence"/>
</dbReference>
<dbReference type="InterPro" id="IPR005025">
    <property type="entry name" value="FMN_Rdtase-like_dom"/>
</dbReference>
<dbReference type="Pfam" id="PF03358">
    <property type="entry name" value="FMN_red"/>
    <property type="match status" value="1"/>
</dbReference>
<dbReference type="Gene3D" id="3.40.50.360">
    <property type="match status" value="1"/>
</dbReference>
<name>A0A150SPB0_SORCE</name>
<accession>A0A150SPB0</accession>
<reference evidence="2 3" key="1">
    <citation type="submission" date="2014-02" db="EMBL/GenBank/DDBJ databases">
        <title>The small core and large imbalanced accessory genome model reveals a collaborative survival strategy of Sorangium cellulosum strains in nature.</title>
        <authorList>
            <person name="Han K."/>
            <person name="Peng R."/>
            <person name="Blom J."/>
            <person name="Li Y.-Z."/>
        </authorList>
    </citation>
    <scope>NUCLEOTIDE SEQUENCE [LARGE SCALE GENOMIC DNA]</scope>
    <source>
        <strain evidence="2 3">So0011-07</strain>
    </source>
</reference>
<dbReference type="SUPFAM" id="SSF52218">
    <property type="entry name" value="Flavoproteins"/>
    <property type="match status" value="1"/>
</dbReference>
<evidence type="ECO:0000313" key="2">
    <source>
        <dbReference type="EMBL" id="KYF94314.1"/>
    </source>
</evidence>
<dbReference type="InterPro" id="IPR029039">
    <property type="entry name" value="Flavoprotein-like_sf"/>
</dbReference>
<dbReference type="PANTHER" id="PTHR30543">
    <property type="entry name" value="CHROMATE REDUCTASE"/>
    <property type="match status" value="1"/>
</dbReference>
<protein>
    <submittedName>
        <fullName evidence="2">Flavoprotein</fullName>
    </submittedName>
</protein>
<evidence type="ECO:0000259" key="1">
    <source>
        <dbReference type="Pfam" id="PF03358"/>
    </source>
</evidence>
<gene>
    <name evidence="2" type="ORF">BE17_20315</name>
</gene>
<dbReference type="GO" id="GO:0010181">
    <property type="term" value="F:FMN binding"/>
    <property type="evidence" value="ECO:0007669"/>
    <property type="project" value="TreeGrafter"/>
</dbReference>
<dbReference type="InterPro" id="IPR050712">
    <property type="entry name" value="NAD(P)H-dep_reductase"/>
</dbReference>
<dbReference type="EMBL" id="JEMB01000743">
    <property type="protein sequence ID" value="KYF94314.1"/>
    <property type="molecule type" value="Genomic_DNA"/>
</dbReference>
<proteinExistence type="predicted"/>
<sequence>MKIGILLGSTRTGRQSHKVAHYLERRLQERRVATDLIDLAESQLPILEERGGRHPQLQARVQGLSARLHEADGLVFVTPEYHGSFSGVLKNALDYFWEEFNRKPIGVAAVSAGKLGGINASTQLQHVILSLGAFPLPTKLLVPEVQSAFDESLQVKGENVAKSTSRFLDEYLWFARAIVEAKRAAPEPAA</sequence>
<comment type="caution">
    <text evidence="2">The sequence shown here is derived from an EMBL/GenBank/DDBJ whole genome shotgun (WGS) entry which is preliminary data.</text>
</comment>
<dbReference type="GO" id="GO:0005829">
    <property type="term" value="C:cytosol"/>
    <property type="evidence" value="ECO:0007669"/>
    <property type="project" value="TreeGrafter"/>
</dbReference>
<organism evidence="2 3">
    <name type="scientific">Sorangium cellulosum</name>
    <name type="common">Polyangium cellulosum</name>
    <dbReference type="NCBI Taxonomy" id="56"/>
    <lineage>
        <taxon>Bacteria</taxon>
        <taxon>Pseudomonadati</taxon>
        <taxon>Myxococcota</taxon>
        <taxon>Polyangia</taxon>
        <taxon>Polyangiales</taxon>
        <taxon>Polyangiaceae</taxon>
        <taxon>Sorangium</taxon>
    </lineage>
</organism>
<evidence type="ECO:0000313" key="3">
    <source>
        <dbReference type="Proteomes" id="UP000075635"/>
    </source>
</evidence>
<dbReference type="PANTHER" id="PTHR30543:SF21">
    <property type="entry name" value="NAD(P)H-DEPENDENT FMN REDUCTASE LOT6"/>
    <property type="match status" value="1"/>
</dbReference>
<dbReference type="AlphaFoldDB" id="A0A150SPB0"/>
<dbReference type="GO" id="GO:0016491">
    <property type="term" value="F:oxidoreductase activity"/>
    <property type="evidence" value="ECO:0007669"/>
    <property type="project" value="InterPro"/>
</dbReference>
<feature type="domain" description="NADPH-dependent FMN reductase-like" evidence="1">
    <location>
        <begin position="1"/>
        <end position="143"/>
    </location>
</feature>